<organism evidence="1 2">
    <name type="scientific">Phialophora macrospora</name>
    <dbReference type="NCBI Taxonomy" id="1851006"/>
    <lineage>
        <taxon>Eukaryota</taxon>
        <taxon>Fungi</taxon>
        <taxon>Dikarya</taxon>
        <taxon>Ascomycota</taxon>
        <taxon>Pezizomycotina</taxon>
        <taxon>Eurotiomycetes</taxon>
        <taxon>Chaetothyriomycetidae</taxon>
        <taxon>Chaetothyriales</taxon>
        <taxon>Herpotrichiellaceae</taxon>
        <taxon>Phialophora</taxon>
    </lineage>
</organism>
<name>A0A0D2EEP8_9EURO</name>
<dbReference type="STRING" id="5601.A0A0D2EEP8"/>
<dbReference type="EMBL" id="KN846956">
    <property type="protein sequence ID" value="KIW72782.1"/>
    <property type="molecule type" value="Genomic_DNA"/>
</dbReference>
<protein>
    <recommendedName>
        <fullName evidence="3">Transcription factor domain-containing protein</fullName>
    </recommendedName>
</protein>
<sequence length="484" mass="53785">MQRRAAHHEPTTPRRVPTDALQRLIHETEVSFLRANRSFSAKPAEFFYSTVLDVFQPRERVGVFSGDRLPSSSAETNFSSVALCIRGLLPFAKPAERQVLDTALFSLLTMYMGRLAKDRGMAEMAGSAYTTAIRDFRHVIGSSFPPEPAAAQMEFCQLFLALSTALQLFEFVNDLGKTGPGFLAHYDAMLKLLQLSGPEVYQSPALLKSFSGIRGIAVFIALERRQDTYLSRTEWIDVPFRQNPKNRRETLHDLALQVPALLAQADDFVVVSLASDSGTKSPETSPDTGHALQQLSVAETLLAAFAKIRSKLEHWLREFTDSSAPKPLYWESNEAFDSTYAVVDTHCIPKHEEASHLLRFQDGQKAGALIIYWGVMLELLMSVVDVQAAVSTTIVTSSPAAAMRAMSLCRDMEANRSAADVVATLMLQSLPYLECCLEGVFVAQLPMRVVHRYFGRLPRPSNRHLPEIGAVDDQQDFATPLQSR</sequence>
<dbReference type="PANTHER" id="PTHR38111">
    <property type="entry name" value="ZN(2)-C6 FUNGAL-TYPE DOMAIN-CONTAINING PROTEIN-RELATED"/>
    <property type="match status" value="1"/>
</dbReference>
<reference evidence="1 2" key="1">
    <citation type="submission" date="2015-01" db="EMBL/GenBank/DDBJ databases">
        <title>The Genome Sequence of Capronia semiimmersa CBS27337.</title>
        <authorList>
            <consortium name="The Broad Institute Genomics Platform"/>
            <person name="Cuomo C."/>
            <person name="de Hoog S."/>
            <person name="Gorbushina A."/>
            <person name="Stielow B."/>
            <person name="Teixiera M."/>
            <person name="Abouelleil A."/>
            <person name="Chapman S.B."/>
            <person name="Priest M."/>
            <person name="Young S.K."/>
            <person name="Wortman J."/>
            <person name="Nusbaum C."/>
            <person name="Birren B."/>
        </authorList>
    </citation>
    <scope>NUCLEOTIDE SEQUENCE [LARGE SCALE GENOMIC DNA]</scope>
    <source>
        <strain evidence="1 2">CBS 27337</strain>
    </source>
</reference>
<accession>A0A0D2EEP8</accession>
<dbReference type="HOGENOM" id="CLU_024509_0_0_1"/>
<evidence type="ECO:0000313" key="2">
    <source>
        <dbReference type="Proteomes" id="UP000054266"/>
    </source>
</evidence>
<dbReference type="AlphaFoldDB" id="A0A0D2EEP8"/>
<evidence type="ECO:0000313" key="1">
    <source>
        <dbReference type="EMBL" id="KIW72782.1"/>
    </source>
</evidence>
<dbReference type="InterPro" id="IPR053178">
    <property type="entry name" value="Osmoadaptation_assoc"/>
</dbReference>
<gene>
    <name evidence="1" type="ORF">PV04_00957</name>
</gene>
<evidence type="ECO:0008006" key="3">
    <source>
        <dbReference type="Google" id="ProtNLM"/>
    </source>
</evidence>
<dbReference type="Proteomes" id="UP000054266">
    <property type="component" value="Unassembled WGS sequence"/>
</dbReference>
<keyword evidence="2" id="KW-1185">Reference proteome</keyword>
<proteinExistence type="predicted"/>